<name>A0A6A6QIS3_9PEZI</name>
<protein>
    <submittedName>
        <fullName evidence="1">Uncharacterized protein</fullName>
    </submittedName>
</protein>
<reference evidence="1" key="1">
    <citation type="journal article" date="2020" name="Stud. Mycol.">
        <title>101 Dothideomycetes genomes: a test case for predicting lifestyles and emergence of pathogens.</title>
        <authorList>
            <person name="Haridas S."/>
            <person name="Albert R."/>
            <person name="Binder M."/>
            <person name="Bloem J."/>
            <person name="Labutti K."/>
            <person name="Salamov A."/>
            <person name="Andreopoulos B."/>
            <person name="Baker S."/>
            <person name="Barry K."/>
            <person name="Bills G."/>
            <person name="Bluhm B."/>
            <person name="Cannon C."/>
            <person name="Castanera R."/>
            <person name="Culley D."/>
            <person name="Daum C."/>
            <person name="Ezra D."/>
            <person name="Gonzalez J."/>
            <person name="Henrissat B."/>
            <person name="Kuo A."/>
            <person name="Liang C."/>
            <person name="Lipzen A."/>
            <person name="Lutzoni F."/>
            <person name="Magnuson J."/>
            <person name="Mondo S."/>
            <person name="Nolan M."/>
            <person name="Ohm R."/>
            <person name="Pangilinan J."/>
            <person name="Park H.-J."/>
            <person name="Ramirez L."/>
            <person name="Alfaro M."/>
            <person name="Sun H."/>
            <person name="Tritt A."/>
            <person name="Yoshinaga Y."/>
            <person name="Zwiers L.-H."/>
            <person name="Turgeon B."/>
            <person name="Goodwin S."/>
            <person name="Spatafora J."/>
            <person name="Crous P."/>
            <person name="Grigoriev I."/>
        </authorList>
    </citation>
    <scope>NUCLEOTIDE SEQUENCE</scope>
    <source>
        <strain evidence="1">CBS 269.34</strain>
    </source>
</reference>
<proteinExistence type="predicted"/>
<dbReference type="OrthoDB" id="5335493at2759"/>
<dbReference type="PANTHER" id="PTHR38790:SF9">
    <property type="entry name" value="F-BOX DOMAIN-CONTAINING PROTEIN"/>
    <property type="match status" value="1"/>
</dbReference>
<evidence type="ECO:0000313" key="1">
    <source>
        <dbReference type="EMBL" id="KAF2491989.1"/>
    </source>
</evidence>
<evidence type="ECO:0000313" key="2">
    <source>
        <dbReference type="Proteomes" id="UP000799750"/>
    </source>
</evidence>
<accession>A0A6A6QIS3</accession>
<keyword evidence="2" id="KW-1185">Reference proteome</keyword>
<dbReference type="PANTHER" id="PTHR38790">
    <property type="entry name" value="2EXR DOMAIN-CONTAINING PROTEIN-RELATED"/>
    <property type="match status" value="1"/>
</dbReference>
<gene>
    <name evidence="1" type="ORF">BU16DRAFT_529376</name>
</gene>
<organism evidence="1 2">
    <name type="scientific">Lophium mytilinum</name>
    <dbReference type="NCBI Taxonomy" id="390894"/>
    <lineage>
        <taxon>Eukaryota</taxon>
        <taxon>Fungi</taxon>
        <taxon>Dikarya</taxon>
        <taxon>Ascomycota</taxon>
        <taxon>Pezizomycotina</taxon>
        <taxon>Dothideomycetes</taxon>
        <taxon>Pleosporomycetidae</taxon>
        <taxon>Mytilinidiales</taxon>
        <taxon>Mytilinidiaceae</taxon>
        <taxon>Lophium</taxon>
    </lineage>
</organism>
<dbReference type="Proteomes" id="UP000799750">
    <property type="component" value="Unassembled WGS sequence"/>
</dbReference>
<sequence length="401" mass="45989">MRINSVYETDASEEVAKPYTFVGCRGFSKIMSVKTMRYHKGNLDVQVLFDGRWVPFWLWLEDVDFDPPTGKIGFDLQRGWWKSTEKTFKLLELPAELRNAVYKHSLGSEIFPSHESSTDPETGTETIQVVLGRGWTEKLADGNTRDPREAGVDAPNLALTQVNKQIRGEALHYAWELMPKVFTSSSKLHEIGREMDQDLPFQSTGHIVLDFLTVDYINFFEVPLPGLHPHQILSTQPLGSCLDKDLLPNLKHLEIRFQSTKLGPATDPWGRTEDGYIRFESSFHTACHKVLIDWIMVFAVGYIKHIPRVELKGYVKTSLKQKWEAILADERKGIVHDLTTEKAVVQALTINNVPPACYCTKPCHFDGMQNIEARQGRDWEHVFPQKHRIAMMNHYSFDFND</sequence>
<dbReference type="AlphaFoldDB" id="A0A6A6QIS3"/>
<dbReference type="EMBL" id="MU004194">
    <property type="protein sequence ID" value="KAF2491989.1"/>
    <property type="molecule type" value="Genomic_DNA"/>
</dbReference>